<dbReference type="InterPro" id="IPR016084">
    <property type="entry name" value="Haem_Oase-like_multi-hlx"/>
</dbReference>
<evidence type="ECO:0000313" key="1">
    <source>
        <dbReference type="EMBL" id="SEG07905.1"/>
    </source>
</evidence>
<keyword evidence="2" id="KW-1185">Reference proteome</keyword>
<dbReference type="SUPFAM" id="SSF48613">
    <property type="entry name" value="Heme oxygenase-like"/>
    <property type="match status" value="1"/>
</dbReference>
<dbReference type="EMBL" id="FNUZ01000002">
    <property type="protein sequence ID" value="SEG07905.1"/>
    <property type="molecule type" value="Genomic_DNA"/>
</dbReference>
<sequence length="185" mass="20287">MPEPHLRQRLIVDLATSHQRLDDRVSQFDLGKKSGVTAFLLMHEAGLSVLSRNQLCPDTSTMITDLHARLKSDLAAHQIASLSTNQSLATDTHPMAAKYVLAGSRLGAEVLKRRWLDGAVSKTGFGEAYMRAPRHIEVWKQFLAEASLMPAQTKVADKIVDGASAIFDLYFNLAEEALNGAVFNA</sequence>
<protein>
    <recommendedName>
        <fullName evidence="3">Heme oxygenase</fullName>
    </recommendedName>
</protein>
<organism evidence="1 2">
    <name type="scientific">Thalassococcus halodurans</name>
    <dbReference type="NCBI Taxonomy" id="373675"/>
    <lineage>
        <taxon>Bacteria</taxon>
        <taxon>Pseudomonadati</taxon>
        <taxon>Pseudomonadota</taxon>
        <taxon>Alphaproteobacteria</taxon>
        <taxon>Rhodobacterales</taxon>
        <taxon>Roseobacteraceae</taxon>
        <taxon>Thalassococcus</taxon>
    </lineage>
</organism>
<dbReference type="Gene3D" id="1.20.910.10">
    <property type="entry name" value="Heme oxygenase-like"/>
    <property type="match status" value="1"/>
</dbReference>
<dbReference type="RefSeq" id="WP_146064522.1">
    <property type="nucleotide sequence ID" value="NZ_FNUZ01000002.1"/>
</dbReference>
<evidence type="ECO:0000313" key="2">
    <source>
        <dbReference type="Proteomes" id="UP000236752"/>
    </source>
</evidence>
<dbReference type="AlphaFoldDB" id="A0A1H5X8Y5"/>
<dbReference type="OrthoDB" id="7629404at2"/>
<accession>A0A1H5X8Y5</accession>
<gene>
    <name evidence="1" type="ORF">SAMN04488045_1762</name>
</gene>
<reference evidence="1 2" key="1">
    <citation type="submission" date="2016-10" db="EMBL/GenBank/DDBJ databases">
        <authorList>
            <person name="de Groot N.N."/>
        </authorList>
    </citation>
    <scope>NUCLEOTIDE SEQUENCE [LARGE SCALE GENOMIC DNA]</scope>
    <source>
        <strain evidence="1 2">DSM 26915</strain>
    </source>
</reference>
<name>A0A1H5X8Y5_9RHOB</name>
<proteinExistence type="predicted"/>
<dbReference type="Proteomes" id="UP000236752">
    <property type="component" value="Unassembled WGS sequence"/>
</dbReference>
<evidence type="ECO:0008006" key="3">
    <source>
        <dbReference type="Google" id="ProtNLM"/>
    </source>
</evidence>